<dbReference type="EMBL" id="CVQH01022789">
    <property type="protein sequence ID" value="CRK34050.1"/>
    <property type="molecule type" value="Genomic_DNA"/>
</dbReference>
<feature type="compositionally biased region" description="Basic and acidic residues" evidence="1">
    <location>
        <begin position="105"/>
        <end position="115"/>
    </location>
</feature>
<protein>
    <submittedName>
        <fullName evidence="2">Uncharacterized protein</fullName>
    </submittedName>
</protein>
<feature type="compositionally biased region" description="Basic residues" evidence="1">
    <location>
        <begin position="92"/>
        <end position="104"/>
    </location>
</feature>
<evidence type="ECO:0000256" key="1">
    <source>
        <dbReference type="SAM" id="MobiDB-lite"/>
    </source>
</evidence>
<gene>
    <name evidence="2" type="ORF">BN1708_019375</name>
</gene>
<dbReference type="Proteomes" id="UP000044602">
    <property type="component" value="Unassembled WGS sequence"/>
</dbReference>
<dbReference type="AlphaFoldDB" id="A0A0G4MJ33"/>
<sequence>DGPQPRRLPEHDDPLHRQPRLLVVAAVHCARRGADPHRRHLGRHRRRHGEHDAQLRQQGHPRRPVARPQGVRRQGRARLHHAHGPDVGERRRALRRVARRPGRLCRREPPPRRQG</sequence>
<feature type="compositionally biased region" description="Basic residues" evidence="1">
    <location>
        <begin position="37"/>
        <end position="48"/>
    </location>
</feature>
<evidence type="ECO:0000313" key="2">
    <source>
        <dbReference type="EMBL" id="CRK34050.1"/>
    </source>
</evidence>
<feature type="non-terminal residue" evidence="2">
    <location>
        <position position="1"/>
    </location>
</feature>
<evidence type="ECO:0000313" key="3">
    <source>
        <dbReference type="Proteomes" id="UP000044602"/>
    </source>
</evidence>
<proteinExistence type="predicted"/>
<name>A0A0G4MJ33_VERLO</name>
<accession>A0A0G4MJ33</accession>
<feature type="region of interest" description="Disordered" evidence="1">
    <location>
        <begin position="31"/>
        <end position="115"/>
    </location>
</feature>
<reference evidence="2 3" key="1">
    <citation type="submission" date="2015-05" db="EMBL/GenBank/DDBJ databases">
        <authorList>
            <person name="Wang D.B."/>
            <person name="Wang M."/>
        </authorList>
    </citation>
    <scope>NUCLEOTIDE SEQUENCE [LARGE SCALE GENOMIC DNA]</scope>
    <source>
        <strain evidence="2">VL1</strain>
    </source>
</reference>
<keyword evidence="3" id="KW-1185">Reference proteome</keyword>
<feature type="compositionally biased region" description="Basic residues" evidence="1">
    <location>
        <begin position="73"/>
        <end position="82"/>
    </location>
</feature>
<organism evidence="2 3">
    <name type="scientific">Verticillium longisporum</name>
    <name type="common">Verticillium dahliae var. longisporum</name>
    <dbReference type="NCBI Taxonomy" id="100787"/>
    <lineage>
        <taxon>Eukaryota</taxon>
        <taxon>Fungi</taxon>
        <taxon>Dikarya</taxon>
        <taxon>Ascomycota</taxon>
        <taxon>Pezizomycotina</taxon>
        <taxon>Sordariomycetes</taxon>
        <taxon>Hypocreomycetidae</taxon>
        <taxon>Glomerellales</taxon>
        <taxon>Plectosphaerellaceae</taxon>
        <taxon>Verticillium</taxon>
    </lineage>
</organism>
<feature type="non-terminal residue" evidence="2">
    <location>
        <position position="115"/>
    </location>
</feature>